<feature type="signal peptide" evidence="1">
    <location>
        <begin position="1"/>
        <end position="20"/>
    </location>
</feature>
<evidence type="ECO:0000313" key="2">
    <source>
        <dbReference type="EMBL" id="ABK23484.1"/>
    </source>
</evidence>
<evidence type="ECO:0008006" key="3">
    <source>
        <dbReference type="Google" id="ProtNLM"/>
    </source>
</evidence>
<keyword evidence="1" id="KW-0732">Signal</keyword>
<proteinExistence type="evidence at transcript level"/>
<feature type="chain" id="PRO_5002741908" description="Secreted protein" evidence="1">
    <location>
        <begin position="21"/>
        <end position="55"/>
    </location>
</feature>
<dbReference type="AlphaFoldDB" id="A9NS73"/>
<accession>A9NS73</accession>
<protein>
    <recommendedName>
        <fullName evidence="3">Secreted protein</fullName>
    </recommendedName>
</protein>
<evidence type="ECO:0000256" key="1">
    <source>
        <dbReference type="SAM" id="SignalP"/>
    </source>
</evidence>
<organism evidence="2">
    <name type="scientific">Picea sitchensis</name>
    <name type="common">Sitka spruce</name>
    <name type="synonym">Pinus sitchensis</name>
    <dbReference type="NCBI Taxonomy" id="3332"/>
    <lineage>
        <taxon>Eukaryota</taxon>
        <taxon>Viridiplantae</taxon>
        <taxon>Streptophyta</taxon>
        <taxon>Embryophyta</taxon>
        <taxon>Tracheophyta</taxon>
        <taxon>Spermatophyta</taxon>
        <taxon>Pinopsida</taxon>
        <taxon>Pinidae</taxon>
        <taxon>Conifers I</taxon>
        <taxon>Pinales</taxon>
        <taxon>Pinaceae</taxon>
        <taxon>Picea</taxon>
    </lineage>
</organism>
<sequence length="55" mass="6348">MRILLAMSQCLCVCVSSFWALQEHRFSIVYNSVTYAVKSMLQFVLPGRVSLRHRA</sequence>
<reference evidence="2" key="1">
    <citation type="journal article" date="2008" name="BMC Genomics">
        <title>A conifer genomics resource of 200,000 spruce (Picea spp.) ESTs and 6,464 high-quality, sequence-finished full-length cDNAs for Sitka spruce (Picea sitchensis).</title>
        <authorList>
            <person name="Ralph S.G."/>
            <person name="Chun H.J."/>
            <person name="Kolosova N."/>
            <person name="Cooper D."/>
            <person name="Oddy C."/>
            <person name="Ritland C.E."/>
            <person name="Kirkpatrick R."/>
            <person name="Moore R."/>
            <person name="Barber S."/>
            <person name="Holt R.A."/>
            <person name="Jones S.J."/>
            <person name="Marra M.A."/>
            <person name="Douglas C.J."/>
            <person name="Ritland K."/>
            <person name="Bohlmann J."/>
        </authorList>
    </citation>
    <scope>NUCLEOTIDE SEQUENCE</scope>
    <source>
        <tissue evidence="2">Bark</tissue>
    </source>
</reference>
<name>A9NS73_PICSI</name>
<dbReference type="EMBL" id="EF084157">
    <property type="protein sequence ID" value="ABK23484.1"/>
    <property type="molecule type" value="mRNA"/>
</dbReference>